<name>A0A813IT33_POLGL</name>
<evidence type="ECO:0000313" key="1">
    <source>
        <dbReference type="EMBL" id="CAE8657356.1"/>
    </source>
</evidence>
<reference evidence="1" key="1">
    <citation type="submission" date="2021-02" db="EMBL/GenBank/DDBJ databases">
        <authorList>
            <person name="Dougan E. K."/>
            <person name="Rhodes N."/>
            <person name="Thang M."/>
            <person name="Chan C."/>
        </authorList>
    </citation>
    <scope>NUCLEOTIDE SEQUENCE</scope>
</reference>
<evidence type="ECO:0000313" key="3">
    <source>
        <dbReference type="Proteomes" id="UP000626109"/>
    </source>
</evidence>
<comment type="caution">
    <text evidence="1">The sequence shown here is derived from an EMBL/GenBank/DDBJ whole genome shotgun (WGS) entry which is preliminary data.</text>
</comment>
<sequence length="105" mass="11782">METVEASGLLDLVPLLQATAASLHVVAVTAIRLFHVFCLHESYVPSNINTTNKITQLRTTTILYCNMFGFQPRQTEPQTEWLKHTSLVMLSLSNYSIKIVDTTLT</sequence>
<gene>
    <name evidence="1" type="ORF">PGLA2088_LOCUS12766</name>
    <name evidence="2" type="ORF">PGLA2088_LOCUS23258</name>
</gene>
<dbReference type="AlphaFoldDB" id="A0A813IT33"/>
<organism evidence="1 3">
    <name type="scientific">Polarella glacialis</name>
    <name type="common">Dinoflagellate</name>
    <dbReference type="NCBI Taxonomy" id="89957"/>
    <lineage>
        <taxon>Eukaryota</taxon>
        <taxon>Sar</taxon>
        <taxon>Alveolata</taxon>
        <taxon>Dinophyceae</taxon>
        <taxon>Suessiales</taxon>
        <taxon>Suessiaceae</taxon>
        <taxon>Polarella</taxon>
    </lineage>
</organism>
<protein>
    <submittedName>
        <fullName evidence="1">Uncharacterized protein</fullName>
    </submittedName>
</protein>
<proteinExistence type="predicted"/>
<dbReference type="EMBL" id="CAJNNW010015108">
    <property type="protein sequence ID" value="CAE8657356.1"/>
    <property type="molecule type" value="Genomic_DNA"/>
</dbReference>
<dbReference type="EMBL" id="CAJNNW010026149">
    <property type="protein sequence ID" value="CAE8683046.1"/>
    <property type="molecule type" value="Genomic_DNA"/>
</dbReference>
<dbReference type="Proteomes" id="UP000626109">
    <property type="component" value="Unassembled WGS sequence"/>
</dbReference>
<evidence type="ECO:0000313" key="2">
    <source>
        <dbReference type="EMBL" id="CAE8683046.1"/>
    </source>
</evidence>
<accession>A0A813IT33</accession>